<evidence type="ECO:0000313" key="4">
    <source>
        <dbReference type="EMBL" id="KAJ8870819.1"/>
    </source>
</evidence>
<evidence type="ECO:0000313" key="5">
    <source>
        <dbReference type="Proteomes" id="UP001159363"/>
    </source>
</evidence>
<evidence type="ECO:0000256" key="3">
    <source>
        <dbReference type="SAM" id="Phobius"/>
    </source>
</evidence>
<proteinExistence type="inferred from homology"/>
<evidence type="ECO:0000256" key="1">
    <source>
        <dbReference type="ARBA" id="ARBA00005964"/>
    </source>
</evidence>
<feature type="region of interest" description="Disordered" evidence="2">
    <location>
        <begin position="183"/>
        <end position="299"/>
    </location>
</feature>
<name>A0ABQ9GEJ4_9NEOP</name>
<feature type="compositionally biased region" description="Pro residues" evidence="2">
    <location>
        <begin position="275"/>
        <end position="285"/>
    </location>
</feature>
<feature type="compositionally biased region" description="Polar residues" evidence="2">
    <location>
        <begin position="78"/>
        <end position="97"/>
    </location>
</feature>
<protein>
    <submittedName>
        <fullName evidence="4">Uncharacterized protein</fullName>
    </submittedName>
</protein>
<comment type="caution">
    <text evidence="4">The sequence shown here is derived from an EMBL/GenBank/DDBJ whole genome shotgun (WGS) entry which is preliminary data.</text>
</comment>
<feature type="region of interest" description="Disordered" evidence="2">
    <location>
        <begin position="72"/>
        <end position="100"/>
    </location>
</feature>
<organism evidence="4 5">
    <name type="scientific">Dryococelus australis</name>
    <dbReference type="NCBI Taxonomy" id="614101"/>
    <lineage>
        <taxon>Eukaryota</taxon>
        <taxon>Metazoa</taxon>
        <taxon>Ecdysozoa</taxon>
        <taxon>Arthropoda</taxon>
        <taxon>Hexapoda</taxon>
        <taxon>Insecta</taxon>
        <taxon>Pterygota</taxon>
        <taxon>Neoptera</taxon>
        <taxon>Polyneoptera</taxon>
        <taxon>Phasmatodea</taxon>
        <taxon>Verophasmatodea</taxon>
        <taxon>Anareolatae</taxon>
        <taxon>Phasmatidae</taxon>
        <taxon>Eurycanthinae</taxon>
        <taxon>Dryococelus</taxon>
    </lineage>
</organism>
<dbReference type="PANTHER" id="PTHR43903">
    <property type="entry name" value="NEUROLIGIN"/>
    <property type="match status" value="1"/>
</dbReference>
<keyword evidence="5" id="KW-1185">Reference proteome</keyword>
<keyword evidence="3" id="KW-0812">Transmembrane</keyword>
<keyword evidence="3" id="KW-1133">Transmembrane helix</keyword>
<keyword evidence="3" id="KW-0472">Membrane</keyword>
<accession>A0ABQ9GEJ4</accession>
<evidence type="ECO:0000256" key="2">
    <source>
        <dbReference type="SAM" id="MobiDB-lite"/>
    </source>
</evidence>
<dbReference type="EMBL" id="JARBHB010000012">
    <property type="protein sequence ID" value="KAJ8870819.1"/>
    <property type="molecule type" value="Genomic_DNA"/>
</dbReference>
<comment type="similarity">
    <text evidence="1">Belongs to the type-B carboxylesterase/lipase family.</text>
</comment>
<feature type="transmembrane region" description="Helical" evidence="3">
    <location>
        <begin position="144"/>
        <end position="168"/>
    </location>
</feature>
<sequence>MMAVWLTSTFVAGMKPRMKNHFRSHQLSVWLRLIPELHRAGMEDTAPRHNLFRNHNDPELYDGVVRADPLSRAFPSSGDGSSSPQTPARSGNYSDGTTAEPPAATTCVPLLLHGQWPSTHLTQHAGNDTLASLEAAGYAAYSSALSVTIAIGCSLLVLNVLIFAGVYYQRDKTRLEVKSLQQQQGPAVGGRQNHSGSFDGVGKPARGQFHPASVVVDVDGDPSQEKHLGGGALTSLLKAPPPSPSVLQPQRDDQKCPNNVAPSPPNGSVAFHMPVPHPPPPPRGKSPPESQPLLSATKTLLKVPAAAMDEMRV</sequence>
<dbReference type="Proteomes" id="UP001159363">
    <property type="component" value="Chromosome 11"/>
</dbReference>
<gene>
    <name evidence="4" type="ORF">PR048_027118</name>
</gene>
<reference evidence="4 5" key="1">
    <citation type="submission" date="2023-02" db="EMBL/GenBank/DDBJ databases">
        <title>LHISI_Scaffold_Assembly.</title>
        <authorList>
            <person name="Stuart O.P."/>
            <person name="Cleave R."/>
            <person name="Magrath M.J.L."/>
            <person name="Mikheyev A.S."/>
        </authorList>
    </citation>
    <scope>NUCLEOTIDE SEQUENCE [LARGE SCALE GENOMIC DNA]</scope>
    <source>
        <strain evidence="4">Daus_M_001</strain>
        <tissue evidence="4">Leg muscle</tissue>
    </source>
</reference>
<dbReference type="InterPro" id="IPR051093">
    <property type="entry name" value="Neuroligin/BSAL"/>
</dbReference>